<evidence type="ECO:0000313" key="8">
    <source>
        <dbReference type="Proteomes" id="UP000282971"/>
    </source>
</evidence>
<keyword evidence="2" id="KW-0285">Flavoprotein</keyword>
<dbReference type="EMBL" id="SACN01000001">
    <property type="protein sequence ID" value="RVT92408.1"/>
    <property type="molecule type" value="Genomic_DNA"/>
</dbReference>
<dbReference type="InterPro" id="IPR050493">
    <property type="entry name" value="FAD-dep_Monooxygenase_BioMet"/>
</dbReference>
<dbReference type="PRINTS" id="PR00420">
    <property type="entry name" value="RNGMNOXGNASE"/>
</dbReference>
<dbReference type="GO" id="GO:0071949">
    <property type="term" value="F:FAD binding"/>
    <property type="evidence" value="ECO:0007669"/>
    <property type="project" value="InterPro"/>
</dbReference>
<keyword evidence="8" id="KW-1185">Reference proteome</keyword>
<dbReference type="OrthoDB" id="5499180at2"/>
<gene>
    <name evidence="7" type="ORF">EOD43_00245</name>
</gene>
<dbReference type="InterPro" id="IPR036188">
    <property type="entry name" value="FAD/NAD-bd_sf"/>
</dbReference>
<dbReference type="Pfam" id="PF01494">
    <property type="entry name" value="FAD_binding_3"/>
    <property type="match status" value="2"/>
</dbReference>
<reference evidence="7 8" key="1">
    <citation type="submission" date="2019-01" db="EMBL/GenBank/DDBJ databases">
        <authorList>
            <person name="Chen W.-M."/>
        </authorList>
    </citation>
    <scope>NUCLEOTIDE SEQUENCE [LARGE SCALE GENOMIC DNA]</scope>
    <source>
        <strain evidence="7 8">CCP-7</strain>
    </source>
</reference>
<dbReference type="PANTHER" id="PTHR13789">
    <property type="entry name" value="MONOOXYGENASE"/>
    <property type="match status" value="1"/>
</dbReference>
<evidence type="ECO:0000256" key="1">
    <source>
        <dbReference type="ARBA" id="ARBA00001974"/>
    </source>
</evidence>
<evidence type="ECO:0000256" key="3">
    <source>
        <dbReference type="ARBA" id="ARBA00022827"/>
    </source>
</evidence>
<dbReference type="PANTHER" id="PTHR13789:SF318">
    <property type="entry name" value="GERANYLGERANYL DIPHOSPHATE REDUCTASE"/>
    <property type="match status" value="1"/>
</dbReference>
<comment type="cofactor">
    <cofactor evidence="1">
        <name>FAD</name>
        <dbReference type="ChEBI" id="CHEBI:57692"/>
    </cofactor>
</comment>
<accession>A0A437M3Z7</accession>
<dbReference type="Proteomes" id="UP000282971">
    <property type="component" value="Unassembled WGS sequence"/>
</dbReference>
<dbReference type="GO" id="GO:0004497">
    <property type="term" value="F:monooxygenase activity"/>
    <property type="evidence" value="ECO:0007669"/>
    <property type="project" value="UniProtKB-KW"/>
</dbReference>
<feature type="domain" description="FAD-binding" evidence="6">
    <location>
        <begin position="5"/>
        <end position="137"/>
    </location>
</feature>
<feature type="domain" description="FAD-binding" evidence="6">
    <location>
        <begin position="263"/>
        <end position="318"/>
    </location>
</feature>
<evidence type="ECO:0000256" key="2">
    <source>
        <dbReference type="ARBA" id="ARBA00022630"/>
    </source>
</evidence>
<dbReference type="AlphaFoldDB" id="A0A437M3Z7"/>
<organism evidence="7 8">
    <name type="scientific">Sphingomonas crocodyli</name>
    <dbReference type="NCBI Taxonomy" id="1979270"/>
    <lineage>
        <taxon>Bacteria</taxon>
        <taxon>Pseudomonadati</taxon>
        <taxon>Pseudomonadota</taxon>
        <taxon>Alphaproteobacteria</taxon>
        <taxon>Sphingomonadales</taxon>
        <taxon>Sphingomonadaceae</taxon>
        <taxon>Sphingomonas</taxon>
    </lineage>
</organism>
<evidence type="ECO:0000313" key="7">
    <source>
        <dbReference type="EMBL" id="RVT92408.1"/>
    </source>
</evidence>
<protein>
    <submittedName>
        <fullName evidence="7">FAD-dependent monooxygenase</fullName>
    </submittedName>
</protein>
<dbReference type="RefSeq" id="WP_127739982.1">
    <property type="nucleotide sequence ID" value="NZ_SACN01000001.1"/>
</dbReference>
<keyword evidence="5 7" id="KW-0503">Monooxygenase</keyword>
<evidence type="ECO:0000256" key="5">
    <source>
        <dbReference type="ARBA" id="ARBA00023033"/>
    </source>
</evidence>
<dbReference type="SUPFAM" id="SSF51905">
    <property type="entry name" value="FAD/NAD(P)-binding domain"/>
    <property type="match status" value="1"/>
</dbReference>
<proteinExistence type="predicted"/>
<sequence>MGPIDIAVAGCGPAGLATALLLHRDGHRVTLFERFDAPKPIGSGLMIQPTGMSVLAKLGLSERLSGQGARIDRLVGRTANGRSVLDVHYRSLGQPGRFGIGVHRAALFAILFDEIAAAGIAIETGRTICGSERTADGCRKLLFERGPPSAPFDLIVDTLGTQTPLAPPTGRQLSYGALWASLDWPEDPRFDPTALEQRYRAASKMAGVMPIGMRPGSATPQAAFFWSLRVDQFERWKAEGLTAWKQEVLALWPMLAPLLDQIDSPDRLTFARYAHRTLAKPADAALIHLGDAWHSASPQLGQGANMAMLDAYALALALRHSDDLDTAIGTAVALRKCHVHLYQALTAILTPVYQSDGRFIPWLRDWLVGPLSRIPPIPRIQALLVSGLVGGPLRKLTRYEDGFSRSVPAAKAIA</sequence>
<dbReference type="InterPro" id="IPR002938">
    <property type="entry name" value="FAD-bd"/>
</dbReference>
<evidence type="ECO:0000256" key="4">
    <source>
        <dbReference type="ARBA" id="ARBA00023002"/>
    </source>
</evidence>
<dbReference type="Gene3D" id="3.50.50.60">
    <property type="entry name" value="FAD/NAD(P)-binding domain"/>
    <property type="match status" value="1"/>
</dbReference>
<comment type="caution">
    <text evidence="7">The sequence shown here is derived from an EMBL/GenBank/DDBJ whole genome shotgun (WGS) entry which is preliminary data.</text>
</comment>
<name>A0A437M3Z7_9SPHN</name>
<keyword evidence="4" id="KW-0560">Oxidoreductase</keyword>
<dbReference type="Gene3D" id="3.30.9.30">
    <property type="match status" value="1"/>
</dbReference>
<keyword evidence="3" id="KW-0274">FAD</keyword>
<evidence type="ECO:0000259" key="6">
    <source>
        <dbReference type="Pfam" id="PF01494"/>
    </source>
</evidence>